<keyword evidence="2" id="KW-1185">Reference proteome</keyword>
<dbReference type="PANTHER" id="PTHR37703">
    <property type="entry name" value="RIBOSOMAL PROTEIN L31-RELATED"/>
    <property type="match status" value="1"/>
</dbReference>
<dbReference type="EMBL" id="JBBWWQ010000021">
    <property type="protein sequence ID" value="KAK8914195.1"/>
    <property type="molecule type" value="Genomic_DNA"/>
</dbReference>
<dbReference type="AlphaFoldDB" id="A0AAP0FU77"/>
<proteinExistence type="predicted"/>
<dbReference type="Proteomes" id="UP001418222">
    <property type="component" value="Unassembled WGS sequence"/>
</dbReference>
<accession>A0AAP0FU77</accession>
<protein>
    <submittedName>
        <fullName evidence="1">Uncharacterized protein</fullName>
    </submittedName>
</protein>
<organism evidence="1 2">
    <name type="scientific">Platanthera zijinensis</name>
    <dbReference type="NCBI Taxonomy" id="2320716"/>
    <lineage>
        <taxon>Eukaryota</taxon>
        <taxon>Viridiplantae</taxon>
        <taxon>Streptophyta</taxon>
        <taxon>Embryophyta</taxon>
        <taxon>Tracheophyta</taxon>
        <taxon>Spermatophyta</taxon>
        <taxon>Magnoliopsida</taxon>
        <taxon>Liliopsida</taxon>
        <taxon>Asparagales</taxon>
        <taxon>Orchidaceae</taxon>
        <taxon>Orchidoideae</taxon>
        <taxon>Orchideae</taxon>
        <taxon>Orchidinae</taxon>
        <taxon>Platanthera</taxon>
    </lineage>
</organism>
<evidence type="ECO:0000313" key="1">
    <source>
        <dbReference type="EMBL" id="KAK8914195.1"/>
    </source>
</evidence>
<reference evidence="1 2" key="1">
    <citation type="journal article" date="2022" name="Nat. Plants">
        <title>Genomes of leafy and leafless Platanthera orchids illuminate the evolution of mycoheterotrophy.</title>
        <authorList>
            <person name="Li M.H."/>
            <person name="Liu K.W."/>
            <person name="Li Z."/>
            <person name="Lu H.C."/>
            <person name="Ye Q.L."/>
            <person name="Zhang D."/>
            <person name="Wang J.Y."/>
            <person name="Li Y.F."/>
            <person name="Zhong Z.M."/>
            <person name="Liu X."/>
            <person name="Yu X."/>
            <person name="Liu D.K."/>
            <person name="Tu X.D."/>
            <person name="Liu B."/>
            <person name="Hao Y."/>
            <person name="Liao X.Y."/>
            <person name="Jiang Y.T."/>
            <person name="Sun W.H."/>
            <person name="Chen J."/>
            <person name="Chen Y.Q."/>
            <person name="Ai Y."/>
            <person name="Zhai J.W."/>
            <person name="Wu S.S."/>
            <person name="Zhou Z."/>
            <person name="Hsiao Y.Y."/>
            <person name="Wu W.L."/>
            <person name="Chen Y.Y."/>
            <person name="Lin Y.F."/>
            <person name="Hsu J.L."/>
            <person name="Li C.Y."/>
            <person name="Wang Z.W."/>
            <person name="Zhao X."/>
            <person name="Zhong W.Y."/>
            <person name="Ma X.K."/>
            <person name="Ma L."/>
            <person name="Huang J."/>
            <person name="Chen G.Z."/>
            <person name="Huang M.Z."/>
            <person name="Huang L."/>
            <person name="Peng D.H."/>
            <person name="Luo Y.B."/>
            <person name="Zou S.Q."/>
            <person name="Chen S.P."/>
            <person name="Lan S."/>
            <person name="Tsai W.C."/>
            <person name="Van de Peer Y."/>
            <person name="Liu Z.J."/>
        </authorList>
    </citation>
    <scope>NUCLEOTIDE SEQUENCE [LARGE SCALE GENOMIC DNA]</scope>
    <source>
        <strain evidence="1">Lor287</strain>
    </source>
</reference>
<comment type="caution">
    <text evidence="1">The sequence shown here is derived from an EMBL/GenBank/DDBJ whole genome shotgun (WGS) entry which is preliminary data.</text>
</comment>
<name>A0AAP0FU77_9ASPA</name>
<gene>
    <name evidence="1" type="ORF">KSP39_PZI023452</name>
</gene>
<dbReference type="PANTHER" id="PTHR37703:SF2">
    <property type="entry name" value="RWP-RK DOMAIN-CONTAINING PROTEIN"/>
    <property type="match status" value="1"/>
</dbReference>
<evidence type="ECO:0000313" key="2">
    <source>
        <dbReference type="Proteomes" id="UP001418222"/>
    </source>
</evidence>
<sequence>MSAFGALWGTRVLEIVKRNNSPGLLWKKIKLTTTRKNNAKKRLRRLWQGFEF</sequence>